<feature type="region of interest" description="Disordered" evidence="1">
    <location>
        <begin position="386"/>
        <end position="446"/>
    </location>
</feature>
<evidence type="ECO:0000313" key="3">
    <source>
        <dbReference type="Proteomes" id="UP000673552"/>
    </source>
</evidence>
<feature type="region of interest" description="Disordered" evidence="1">
    <location>
        <begin position="69"/>
        <end position="93"/>
    </location>
</feature>
<organism evidence="2 3">
    <name type="scientific">Leishmania martiniquensis</name>
    <dbReference type="NCBI Taxonomy" id="1580590"/>
    <lineage>
        <taxon>Eukaryota</taxon>
        <taxon>Discoba</taxon>
        <taxon>Euglenozoa</taxon>
        <taxon>Kinetoplastea</taxon>
        <taxon>Metakinetoplastina</taxon>
        <taxon>Trypanosomatida</taxon>
        <taxon>Trypanosomatidae</taxon>
        <taxon>Leishmaniinae</taxon>
        <taxon>Leishmania</taxon>
    </lineage>
</organism>
<feature type="compositionally biased region" description="Basic and acidic residues" evidence="1">
    <location>
        <begin position="1428"/>
        <end position="1441"/>
    </location>
</feature>
<feature type="region of interest" description="Disordered" evidence="1">
    <location>
        <begin position="1224"/>
        <end position="1262"/>
    </location>
</feature>
<feature type="compositionally biased region" description="Polar residues" evidence="1">
    <location>
        <begin position="1624"/>
        <end position="1638"/>
    </location>
</feature>
<evidence type="ECO:0000313" key="2">
    <source>
        <dbReference type="EMBL" id="KAG5484985.1"/>
    </source>
</evidence>
<feature type="region of interest" description="Disordered" evidence="1">
    <location>
        <begin position="237"/>
        <end position="256"/>
    </location>
</feature>
<dbReference type="OrthoDB" id="267497at2759"/>
<feature type="compositionally biased region" description="Polar residues" evidence="1">
    <location>
        <begin position="531"/>
        <end position="541"/>
    </location>
</feature>
<feature type="compositionally biased region" description="Low complexity" evidence="1">
    <location>
        <begin position="1661"/>
        <end position="1671"/>
    </location>
</feature>
<feature type="region of interest" description="Disordered" evidence="1">
    <location>
        <begin position="1407"/>
        <end position="1491"/>
    </location>
</feature>
<feature type="compositionally biased region" description="Low complexity" evidence="1">
    <location>
        <begin position="1739"/>
        <end position="1760"/>
    </location>
</feature>
<feature type="region of interest" description="Disordered" evidence="1">
    <location>
        <begin position="1661"/>
        <end position="1706"/>
    </location>
</feature>
<feature type="compositionally biased region" description="Polar residues" evidence="1">
    <location>
        <begin position="317"/>
        <end position="329"/>
    </location>
</feature>
<feature type="compositionally biased region" description="Low complexity" evidence="1">
    <location>
        <begin position="542"/>
        <end position="562"/>
    </location>
</feature>
<feature type="region of interest" description="Disordered" evidence="1">
    <location>
        <begin position="1519"/>
        <end position="1542"/>
    </location>
</feature>
<keyword evidence="3" id="KW-1185">Reference proteome</keyword>
<evidence type="ECO:0000256" key="1">
    <source>
        <dbReference type="SAM" id="MobiDB-lite"/>
    </source>
</evidence>
<reference evidence="3" key="1">
    <citation type="journal article" date="2021" name="Microbiol. Resour. Announc.">
        <title>LGAAP: Leishmaniinae Genome Assembly and Annotation Pipeline.</title>
        <authorList>
            <person name="Almutairi H."/>
            <person name="Urbaniak M.D."/>
            <person name="Bates M.D."/>
            <person name="Jariyapan N."/>
            <person name="Kwakye-Nuako G."/>
            <person name="Thomaz-Soccol V."/>
            <person name="Al-Salem W.S."/>
            <person name="Dillon R.J."/>
            <person name="Bates P.A."/>
            <person name="Gatherer D."/>
        </authorList>
    </citation>
    <scope>NUCLEOTIDE SEQUENCE [LARGE SCALE GENOMIC DNA]</scope>
</reference>
<feature type="region of interest" description="Disordered" evidence="1">
    <location>
        <begin position="159"/>
        <end position="230"/>
    </location>
</feature>
<dbReference type="RefSeq" id="XP_067180657.1">
    <property type="nucleotide sequence ID" value="XM_067324453.1"/>
</dbReference>
<feature type="compositionally biased region" description="Low complexity" evidence="1">
    <location>
        <begin position="1720"/>
        <end position="1729"/>
    </location>
</feature>
<feature type="region of interest" description="Disordered" evidence="1">
    <location>
        <begin position="466"/>
        <end position="586"/>
    </location>
</feature>
<sequence>MATVAMESSSSAPPPQFEVVCTGCTRTLLPTPHSGSCPLDYTALFVTLYRQQSEKIARLHASHPVPLLAPDSPRAKQVHATSPPNAAGWTTTRTPLPSAAAAADTSLNTVLDGRGHDAERFGASSDLSAAPPARSSEEGLAVVERPVPESVAAAMARVTAAPSSPVGTVDHHQRPPRPNPQHMQYRVGRSGSTQLISLPGPHAGPPSDDYGDTLVAHTPHTEDAAPRPTARRVLSASLHPPADLPPSPTDASSASTSVPRASVSLVSLAASSIRPSPTLPIATAAVEITALPSSTDRRHSLVCHDSPHLADRGDTPGETSMTEVQQSGRPPSWHRRQRMSGGQDVSGVAVVGPAGAHDEADAQERLQQQLPRALARQREVERLMFGADGGGEGDTRRPHQHTEEPLPLASDASDAHHPASVGPRGGRAPGAAAPYPFHRASTDDGTEGIRADSVVAARGLPLACTPACSRASTSPSPQPQDNSSRWRRGASAHRRRPQPGAAQRGPRDHQQLSPSPAAAAEEDAHSRYTAFASQLTSRTSYSAPASSDAVSRSAAPPAVSASERTAHMPSSPSIRADRDEPSASLHASSAFATAGVVDVDGTMARPSSSISVNLSCRPSLPLRALTDDSLSSRPLSEEVCGAESTRCQGSRSRTVSACASFQRRVSCTNSPAAHGRDAAAVTAAVDGGTDGYRARKPESRDDFDDERCTQEAYWDGVLEENAGAFDMDTPVVRRTSPGTSGGTGDKSRSRRSSSTPGAAASRDQISARAALVGGGGDDLARGRRSCQDSWPPPFSCTASMSSSSSLSLAPRHARTDTKAGGIDMDAAFEEVAEAGSSVHVQALTATTSPTVFLSDMLCLSFSPDHASDGSATFGNDVGEAFQESDNAHVVEAQKTRLGGETHVDAVRCRYTSGVGGHRCPAPSFLGDDGDNSLPSNSTASTSSSPPSQNHTAMRRVTGMEAAAAVSDSSLSALTLSPLVVSHGRCRTTASVARAAPSACTPHRVTGRLALSADERRLHASTASTVAWGSATSGDHRNAAAAVATTTSHTSASSSAAAAATACLPATPAESSSRSSLLSIFSTPAQTRLQSLLQASTWFTATPCSRATKNRSCKSNSSSSGEGHEYLPIAHQRETGSDDKHVRGSGGSGSSSMTPTRLSLAYTFPAAAQASAGVDMTASKATASEAASAATPGGAGGDNAAPSTGDGGANWLSRAREREMQLFDRVTRHTHARGGSRAKAPKTYSLACSPKQPPSSSPSSPLRYSTGSLSFFLAAAATSPGSEGGTRASGGFGLSGDDEGRRMRAGSSGVYGSAVAQRRSWAPRKQQQDRQRRRQSYSSMGIHTPSVSSQRLSRTYSSGSGLSEALAVAPQRLTFGSAIASVAGPNSNISSAECWQTASSTPVALALSHPGQQRQYRAPPPPYAASPDDAFRRGDLGEETVKSSRRSLLLPSNPRAASPRQSWAQPTSSPLLLSPLAPRTPSGRPSLSSTEFTQAPLRHGETRDGFSSCSLPSTSVAGAAAQRPLRLHGSSRRSPSLGSGSFGGGCHDVGGRHYTSRALSFSVLRSPSSALATTPVWAGLEHAAVVSTPLDGRIDAVSPSPLNSSRRRRTSGSGRSRTSALLVLQPQSAQSRASATAPQPTLADELRLFASPAFPAALSQPLASASSTSPPLMTTFIASPPRRTGPSASTSAPPHSSSLAHSHHQRPSLPPELLALLQMRSSASSTTAAAKVSRHDPEEASASPDAAETASMAPPCASPSPGKSVQRRGCSERCEVNVEQRQQGPSTPHRSGPLPPQ</sequence>
<reference evidence="3" key="2">
    <citation type="journal article" date="2021" name="Sci. Data">
        <title>Chromosome-scale genome sequencing, assembly and annotation of six genomes from subfamily Leishmaniinae.</title>
        <authorList>
            <person name="Almutairi H."/>
            <person name="Urbaniak M.D."/>
            <person name="Bates M.D."/>
            <person name="Jariyapan N."/>
            <person name="Kwakye-Nuako G."/>
            <person name="Thomaz Soccol V."/>
            <person name="Al-Salem W.S."/>
            <person name="Dillon R.J."/>
            <person name="Bates P.A."/>
            <person name="Gatherer D."/>
        </authorList>
    </citation>
    <scope>NUCLEOTIDE SEQUENCE [LARGE SCALE GENOMIC DNA]</scope>
</reference>
<proteinExistence type="predicted"/>
<feature type="region of interest" description="Disordered" evidence="1">
    <location>
        <begin position="307"/>
        <end position="349"/>
    </location>
</feature>
<feature type="region of interest" description="Disordered" evidence="1">
    <location>
        <begin position="725"/>
        <end position="765"/>
    </location>
</feature>
<feature type="compositionally biased region" description="Low complexity" evidence="1">
    <location>
        <begin position="1445"/>
        <end position="1454"/>
    </location>
</feature>
<accession>A0A836KW30</accession>
<feature type="region of interest" description="Disordered" evidence="1">
    <location>
        <begin position="1187"/>
        <end position="1209"/>
    </location>
</feature>
<feature type="compositionally biased region" description="Basic and acidic residues" evidence="1">
    <location>
        <begin position="1768"/>
        <end position="1777"/>
    </location>
</feature>
<dbReference type="KEGG" id="lmat:92516965"/>
<feature type="region of interest" description="Disordered" evidence="1">
    <location>
        <begin position="1277"/>
        <end position="1355"/>
    </location>
</feature>
<feature type="compositionally biased region" description="Low complexity" evidence="1">
    <location>
        <begin position="1465"/>
        <end position="1481"/>
    </location>
</feature>
<feature type="compositionally biased region" description="Basic residues" evidence="1">
    <location>
        <begin position="1227"/>
        <end position="1239"/>
    </location>
</feature>
<feature type="compositionally biased region" description="Basic residues" evidence="1">
    <location>
        <begin position="485"/>
        <end position="497"/>
    </location>
</feature>
<feature type="region of interest" description="Disordered" evidence="1">
    <location>
        <begin position="921"/>
        <end position="951"/>
    </location>
</feature>
<protein>
    <submittedName>
        <fullName evidence="2">Uncharacterized protein</fullName>
    </submittedName>
</protein>
<feature type="compositionally biased region" description="Polar residues" evidence="1">
    <location>
        <begin position="1335"/>
        <end position="1355"/>
    </location>
</feature>
<name>A0A836KW30_9TRYP</name>
<feature type="region of interest" description="Disordered" evidence="1">
    <location>
        <begin position="112"/>
        <end position="141"/>
    </location>
</feature>
<dbReference type="GeneID" id="92516965"/>
<dbReference type="EMBL" id="JAFEUZ010000010">
    <property type="protein sequence ID" value="KAG5484985.1"/>
    <property type="molecule type" value="Genomic_DNA"/>
</dbReference>
<feature type="compositionally biased region" description="Basic and acidic residues" evidence="1">
    <location>
        <begin position="1130"/>
        <end position="1141"/>
    </location>
</feature>
<feature type="region of interest" description="Disordered" evidence="1">
    <location>
        <begin position="1591"/>
        <end position="1638"/>
    </location>
</feature>
<gene>
    <name evidence="2" type="ORF">LSCM1_07064</name>
</gene>
<feature type="compositionally biased region" description="Polar residues" evidence="1">
    <location>
        <begin position="79"/>
        <end position="93"/>
    </location>
</feature>
<feature type="compositionally biased region" description="Polar residues" evidence="1">
    <location>
        <begin position="1778"/>
        <end position="1788"/>
    </location>
</feature>
<dbReference type="Proteomes" id="UP000673552">
    <property type="component" value="Unassembled WGS sequence"/>
</dbReference>
<feature type="compositionally biased region" description="Polar residues" evidence="1">
    <location>
        <begin position="1482"/>
        <end position="1491"/>
    </location>
</feature>
<comment type="caution">
    <text evidence="2">The sequence shown here is derived from an EMBL/GenBank/DDBJ whole genome shotgun (WGS) entry which is preliminary data.</text>
</comment>
<feature type="region of interest" description="Disordered" evidence="1">
    <location>
        <begin position="1130"/>
        <end position="1153"/>
    </location>
</feature>
<feature type="compositionally biased region" description="Basic and acidic residues" evidence="1">
    <location>
        <begin position="393"/>
        <end position="404"/>
    </location>
</feature>
<feature type="compositionally biased region" description="Polar residues" evidence="1">
    <location>
        <begin position="470"/>
        <end position="482"/>
    </location>
</feature>
<feature type="compositionally biased region" description="Low complexity" evidence="1">
    <location>
        <begin position="931"/>
        <end position="951"/>
    </location>
</feature>
<feature type="region of interest" description="Disordered" evidence="1">
    <location>
        <begin position="1720"/>
        <end position="1796"/>
    </location>
</feature>
<feature type="compositionally biased region" description="Low complexity" evidence="1">
    <location>
        <begin position="1685"/>
        <end position="1699"/>
    </location>
</feature>
<feature type="compositionally biased region" description="Gly residues" evidence="1">
    <location>
        <begin position="1281"/>
        <end position="1293"/>
    </location>
</feature>